<sequence>MASAKMASKKYTVNEVLSMLEDETFLDADVILLPPSGNCSDEDSGDEESTNADNLRELTSTNKRVSIDVRTDRIDHFQSQLETQKRCAHCHKNTRKGCKKCNIGLHDMIIVLKYGI</sequence>
<accession>T1F012</accession>
<dbReference type="EMBL" id="KB095905">
    <property type="protein sequence ID" value="ESO10122.1"/>
    <property type="molecule type" value="Genomic_DNA"/>
</dbReference>
<proteinExistence type="predicted"/>
<evidence type="ECO:0000313" key="3">
    <source>
        <dbReference type="EnsemblMetazoa" id="HelroP167980"/>
    </source>
</evidence>
<feature type="region of interest" description="Disordered" evidence="1">
    <location>
        <begin position="36"/>
        <end position="58"/>
    </location>
</feature>
<dbReference type="Proteomes" id="UP000015101">
    <property type="component" value="Unassembled WGS sequence"/>
</dbReference>
<dbReference type="RefSeq" id="XP_009011936.1">
    <property type="nucleotide sequence ID" value="XM_009013688.1"/>
</dbReference>
<evidence type="ECO:0000313" key="4">
    <source>
        <dbReference type="Proteomes" id="UP000015101"/>
    </source>
</evidence>
<organism evidence="3 4">
    <name type="scientific">Helobdella robusta</name>
    <name type="common">Californian leech</name>
    <dbReference type="NCBI Taxonomy" id="6412"/>
    <lineage>
        <taxon>Eukaryota</taxon>
        <taxon>Metazoa</taxon>
        <taxon>Spiralia</taxon>
        <taxon>Lophotrochozoa</taxon>
        <taxon>Annelida</taxon>
        <taxon>Clitellata</taxon>
        <taxon>Hirudinea</taxon>
        <taxon>Rhynchobdellida</taxon>
        <taxon>Glossiphoniidae</taxon>
        <taxon>Helobdella</taxon>
    </lineage>
</organism>
<dbReference type="KEGG" id="hro:HELRODRAFT_167980"/>
<evidence type="ECO:0000313" key="2">
    <source>
        <dbReference type="EMBL" id="ESO10122.1"/>
    </source>
</evidence>
<dbReference type="AlphaFoldDB" id="T1F012"/>
<dbReference type="OrthoDB" id="8021198at2759"/>
<reference evidence="4" key="1">
    <citation type="submission" date="2012-12" db="EMBL/GenBank/DDBJ databases">
        <authorList>
            <person name="Hellsten U."/>
            <person name="Grimwood J."/>
            <person name="Chapman J.A."/>
            <person name="Shapiro H."/>
            <person name="Aerts A."/>
            <person name="Otillar R.P."/>
            <person name="Terry A.Y."/>
            <person name="Boore J.L."/>
            <person name="Simakov O."/>
            <person name="Marletaz F."/>
            <person name="Cho S.-J."/>
            <person name="Edsinger-Gonzales E."/>
            <person name="Havlak P."/>
            <person name="Kuo D.-H."/>
            <person name="Larsson T."/>
            <person name="Lv J."/>
            <person name="Arendt D."/>
            <person name="Savage R."/>
            <person name="Osoegawa K."/>
            <person name="de Jong P."/>
            <person name="Lindberg D.R."/>
            <person name="Seaver E.C."/>
            <person name="Weisblat D.A."/>
            <person name="Putnam N.H."/>
            <person name="Grigoriev I.V."/>
            <person name="Rokhsar D.S."/>
        </authorList>
    </citation>
    <scope>NUCLEOTIDE SEQUENCE</scope>
</reference>
<dbReference type="EMBL" id="AMQM01002880">
    <property type="status" value="NOT_ANNOTATED_CDS"/>
    <property type="molecule type" value="Genomic_DNA"/>
</dbReference>
<dbReference type="CTD" id="20202162"/>
<keyword evidence="4" id="KW-1185">Reference proteome</keyword>
<dbReference type="HOGENOM" id="CLU_2099474_0_0_1"/>
<dbReference type="GeneID" id="20202162"/>
<protein>
    <submittedName>
        <fullName evidence="2 3">Uncharacterized protein</fullName>
    </submittedName>
</protein>
<dbReference type="EnsemblMetazoa" id="HelroT167980">
    <property type="protein sequence ID" value="HelroP167980"/>
    <property type="gene ID" value="HelroG167980"/>
</dbReference>
<dbReference type="InParanoid" id="T1F012"/>
<reference evidence="2 4" key="2">
    <citation type="journal article" date="2013" name="Nature">
        <title>Insights into bilaterian evolution from three spiralian genomes.</title>
        <authorList>
            <person name="Simakov O."/>
            <person name="Marletaz F."/>
            <person name="Cho S.J."/>
            <person name="Edsinger-Gonzales E."/>
            <person name="Havlak P."/>
            <person name="Hellsten U."/>
            <person name="Kuo D.H."/>
            <person name="Larsson T."/>
            <person name="Lv J."/>
            <person name="Arendt D."/>
            <person name="Savage R."/>
            <person name="Osoegawa K."/>
            <person name="de Jong P."/>
            <person name="Grimwood J."/>
            <person name="Chapman J.A."/>
            <person name="Shapiro H."/>
            <person name="Aerts A."/>
            <person name="Otillar R.P."/>
            <person name="Terry A.Y."/>
            <person name="Boore J.L."/>
            <person name="Grigoriev I.V."/>
            <person name="Lindberg D.R."/>
            <person name="Seaver E.C."/>
            <person name="Weisblat D.A."/>
            <person name="Putnam N.H."/>
            <person name="Rokhsar D.S."/>
        </authorList>
    </citation>
    <scope>NUCLEOTIDE SEQUENCE</scope>
</reference>
<feature type="compositionally biased region" description="Acidic residues" evidence="1">
    <location>
        <begin position="40"/>
        <end position="50"/>
    </location>
</feature>
<name>T1F012_HELRO</name>
<gene>
    <name evidence="3" type="primary">20202162</name>
    <name evidence="2" type="ORF">HELRODRAFT_167980</name>
</gene>
<evidence type="ECO:0000256" key="1">
    <source>
        <dbReference type="SAM" id="MobiDB-lite"/>
    </source>
</evidence>
<reference evidence="3" key="3">
    <citation type="submission" date="2015-06" db="UniProtKB">
        <authorList>
            <consortium name="EnsemblMetazoa"/>
        </authorList>
    </citation>
    <scope>IDENTIFICATION</scope>
</reference>